<evidence type="ECO:0000313" key="5">
    <source>
        <dbReference type="Proteomes" id="UP001165122"/>
    </source>
</evidence>
<dbReference type="Pfam" id="PF00085">
    <property type="entry name" value="Thioredoxin"/>
    <property type="match status" value="1"/>
</dbReference>
<dbReference type="PROSITE" id="PS51352">
    <property type="entry name" value="THIOREDOXIN_2"/>
    <property type="match status" value="1"/>
</dbReference>
<reference evidence="5" key="1">
    <citation type="journal article" date="2023" name="Commun. Biol.">
        <title>Genome analysis of Parmales, the sister group of diatoms, reveals the evolutionary specialization of diatoms from phago-mixotrophs to photoautotrophs.</title>
        <authorList>
            <person name="Ban H."/>
            <person name="Sato S."/>
            <person name="Yoshikawa S."/>
            <person name="Yamada K."/>
            <person name="Nakamura Y."/>
            <person name="Ichinomiya M."/>
            <person name="Sato N."/>
            <person name="Blanc-Mathieu R."/>
            <person name="Endo H."/>
            <person name="Kuwata A."/>
            <person name="Ogata H."/>
        </authorList>
    </citation>
    <scope>NUCLEOTIDE SEQUENCE [LARGE SCALE GENOMIC DNA]</scope>
    <source>
        <strain evidence="5">NIES 3700</strain>
    </source>
</reference>
<comment type="caution">
    <text evidence="4">The sequence shown here is derived from an EMBL/GenBank/DDBJ whole genome shotgun (WGS) entry which is preliminary data.</text>
</comment>
<dbReference type="GO" id="GO:0003756">
    <property type="term" value="F:protein disulfide isomerase activity"/>
    <property type="evidence" value="ECO:0007669"/>
    <property type="project" value="TreeGrafter"/>
</dbReference>
<proteinExistence type="inferred from homology"/>
<accession>A0A9W7KTL2</accession>
<feature type="domain" description="Thioredoxin" evidence="3">
    <location>
        <begin position="143"/>
        <end position="276"/>
    </location>
</feature>
<dbReference type="Proteomes" id="UP001165122">
    <property type="component" value="Unassembled WGS sequence"/>
</dbReference>
<name>A0A9W7KTL2_9STRA</name>
<dbReference type="CDD" id="cd02961">
    <property type="entry name" value="PDI_a_family"/>
    <property type="match status" value="1"/>
</dbReference>
<keyword evidence="2" id="KW-0732">Signal</keyword>
<gene>
    <name evidence="4" type="ORF">TrLO_g15796</name>
</gene>
<evidence type="ECO:0000313" key="4">
    <source>
        <dbReference type="EMBL" id="GMI10865.1"/>
    </source>
</evidence>
<organism evidence="4 5">
    <name type="scientific">Triparma laevis f. longispina</name>
    <dbReference type="NCBI Taxonomy" id="1714387"/>
    <lineage>
        <taxon>Eukaryota</taxon>
        <taxon>Sar</taxon>
        <taxon>Stramenopiles</taxon>
        <taxon>Ochrophyta</taxon>
        <taxon>Bolidophyceae</taxon>
        <taxon>Parmales</taxon>
        <taxon>Triparmaceae</taxon>
        <taxon>Triparma</taxon>
    </lineage>
</organism>
<dbReference type="AlphaFoldDB" id="A0A9W7KTL2"/>
<dbReference type="GO" id="GO:0034976">
    <property type="term" value="P:response to endoplasmic reticulum stress"/>
    <property type="evidence" value="ECO:0007669"/>
    <property type="project" value="TreeGrafter"/>
</dbReference>
<feature type="chain" id="PRO_5040881507" description="Thioredoxin domain-containing protein" evidence="2">
    <location>
        <begin position="23"/>
        <end position="536"/>
    </location>
</feature>
<evidence type="ECO:0000256" key="2">
    <source>
        <dbReference type="SAM" id="SignalP"/>
    </source>
</evidence>
<dbReference type="InterPro" id="IPR036249">
    <property type="entry name" value="Thioredoxin-like_sf"/>
</dbReference>
<dbReference type="EMBL" id="BRXW01000153">
    <property type="protein sequence ID" value="GMI10865.1"/>
    <property type="molecule type" value="Genomic_DNA"/>
</dbReference>
<dbReference type="GO" id="GO:0006457">
    <property type="term" value="P:protein folding"/>
    <property type="evidence" value="ECO:0007669"/>
    <property type="project" value="TreeGrafter"/>
</dbReference>
<evidence type="ECO:0000259" key="3">
    <source>
        <dbReference type="PROSITE" id="PS51352"/>
    </source>
</evidence>
<dbReference type="InterPro" id="IPR013766">
    <property type="entry name" value="Thioredoxin_domain"/>
</dbReference>
<dbReference type="OrthoDB" id="72053at2759"/>
<feature type="signal peptide" evidence="2">
    <location>
        <begin position="1"/>
        <end position="22"/>
    </location>
</feature>
<keyword evidence="5" id="KW-1185">Reference proteome</keyword>
<dbReference type="Gene3D" id="3.40.30.10">
    <property type="entry name" value="Glutaredoxin"/>
    <property type="match status" value="1"/>
</dbReference>
<dbReference type="SUPFAM" id="SSF52833">
    <property type="entry name" value="Thioredoxin-like"/>
    <property type="match status" value="1"/>
</dbReference>
<dbReference type="GO" id="GO:0005783">
    <property type="term" value="C:endoplasmic reticulum"/>
    <property type="evidence" value="ECO:0007669"/>
    <property type="project" value="TreeGrafter"/>
</dbReference>
<sequence>MTSLKALFSLLLVGLVSISATALPNWTIVQEEDFNSPFRVYVAVPTEAADSHRRGRIEELLKQHVGKREVVQDNELGEVQYAMVDSSSDYFTKNFGAHDRDEDPLPYPGLRLFNMENGEYMQPDWQILLNDFHTEVDRLVLNFEVVASQTSDILEDTEDGVSILHSKNMEVALLTTKSLLTNFYAPWCQHSQAMAPIIAKANENIKSMQESKLLTGLGIGIGKVDVDIERGLLQRHDIKQYPTLKFMDKDGSSRAYDGADTNAAQIVSHLVTKATGVADIKDDESVDAFVDRVKKVDGLFLDEEESGERSVVVLLVAGGETFDAKLDAAKKHMGRNVFVAVAQNGALAGSVLSKFGAKPSSDVTLAAGGLFIVTNSGSTVTAQSPPFEQITTPDQLFSWVFSASYPAVDRFDPTRASGQGWRIRAGPVKDVMILVGDEASKEFEGLKSSLTVVSEKKRADAVYLFADKSEERLAGILGNAFEGEVTYPCVVLFNLDNDYAAQTLVGAEEITSAGKIEGLFNGAKVDKQNKTGWGEL</sequence>
<protein>
    <recommendedName>
        <fullName evidence="3">Thioredoxin domain-containing protein</fullName>
    </recommendedName>
</protein>
<dbReference type="PANTHER" id="PTHR18929">
    <property type="entry name" value="PROTEIN DISULFIDE ISOMERASE"/>
    <property type="match status" value="1"/>
</dbReference>
<comment type="similarity">
    <text evidence="1">Belongs to the protein disulfide isomerase family.</text>
</comment>
<evidence type="ECO:0000256" key="1">
    <source>
        <dbReference type="ARBA" id="ARBA00006347"/>
    </source>
</evidence>